<proteinExistence type="predicted"/>
<dbReference type="PANTHER" id="PTHR43581:SF3">
    <property type="entry name" value="AAA+ ATPASE DOMAIN-CONTAINING PROTEIN"/>
    <property type="match status" value="1"/>
</dbReference>
<dbReference type="RefSeq" id="WP_083524283.1">
    <property type="nucleotide sequence ID" value="NZ_BCMS01000004.1"/>
</dbReference>
<keyword evidence="3" id="KW-1185">Reference proteome</keyword>
<dbReference type="SUPFAM" id="SSF52540">
    <property type="entry name" value="P-loop containing nucleoside triphosphate hydrolases"/>
    <property type="match status" value="1"/>
</dbReference>
<dbReference type="PANTHER" id="PTHR43581">
    <property type="entry name" value="ATP/GTP PHOSPHATASE"/>
    <property type="match status" value="1"/>
</dbReference>
<evidence type="ECO:0000259" key="1">
    <source>
        <dbReference type="Pfam" id="PF13175"/>
    </source>
</evidence>
<organism evidence="2 3">
    <name type="scientific">Deinococcus grandis</name>
    <dbReference type="NCBI Taxonomy" id="57498"/>
    <lineage>
        <taxon>Bacteria</taxon>
        <taxon>Thermotogati</taxon>
        <taxon>Deinococcota</taxon>
        <taxon>Deinococci</taxon>
        <taxon>Deinococcales</taxon>
        <taxon>Deinococcaceae</taxon>
        <taxon>Deinococcus</taxon>
    </lineage>
</organism>
<dbReference type="InterPro" id="IPR027417">
    <property type="entry name" value="P-loop_NTPase"/>
</dbReference>
<sequence>MALLQFRVQHFRSVKDSGWISCDDVTTLVGMNEAGKSNILLALWRLNPAQSGEIVARADLPRHLFAEARNKLKDYTFIEADFQLNAEDTARIAEKALIKNKDSLKVRVSRRFDGSYSIQFLDAQPAESFTWGLIRNVLLQQLQAVQEGHAGTPELQDAKEKVTTVLTHATEALPEGQSITEPLTKDLTARLLSVWSALPDSPFRKHVLTAWNQVRDAHLHFENPAKVNGVQDIVLKAIPKFVYYSNYGNLDSEIFLPHAIENMRRTDLTGTAEARARTLRVLFEFVGLNPQEIMEMGQELPTHQATEQNVHAIAERKADRQALLHSAMARLSREFKAWWKQGEYDFDFRADGNFFRIYVSDKLRRDPIELENRSTGLQWFLSFYLVFLVESGDAHRDAILLLDEAGHSLHPLAQRDLAAFFANLSQTNQVIHTTQSPFLVDTNHVERVKVVYVDDEGYTVTSENLRANEGTGTQQRSVYAVHAALGLSISDTLLQGCLPVIVEGVSDQIYLNAIKNYLVSTKSISPSREILFVPSGGTKGIKPLTGLLVGREGDLPSVVMDADQAGRNMHTQLKADLYKSSPKRLIPVSDFISVPDGEIEDLIPFEILAPFLDRMLRDAPDLFADTHNPAVPLVNQVEAFAAAHGITLDPGWKVTLAKGFKGRLLHKTPPAIDKTTVALWKKMFSRMLA</sequence>
<accession>A0A100HMS0</accession>
<feature type="domain" description="Endonuclease GajA/Old nuclease/RecF-like AAA" evidence="1">
    <location>
        <begin position="1"/>
        <end position="440"/>
    </location>
</feature>
<dbReference type="Proteomes" id="UP000056209">
    <property type="component" value="Unassembled WGS sequence"/>
</dbReference>
<comment type="caution">
    <text evidence="2">The sequence shown here is derived from an EMBL/GenBank/DDBJ whole genome shotgun (WGS) entry which is preliminary data.</text>
</comment>
<dbReference type="Pfam" id="PF13175">
    <property type="entry name" value="AAA_15"/>
    <property type="match status" value="1"/>
</dbReference>
<protein>
    <submittedName>
        <fullName evidence="2">AAA ATPase domain protein</fullName>
    </submittedName>
</protein>
<dbReference type="AlphaFoldDB" id="A0A100HMS0"/>
<evidence type="ECO:0000313" key="3">
    <source>
        <dbReference type="Proteomes" id="UP000056209"/>
    </source>
</evidence>
<dbReference type="InterPro" id="IPR051396">
    <property type="entry name" value="Bact_Antivir_Def_Nuclease"/>
</dbReference>
<evidence type="ECO:0000313" key="2">
    <source>
        <dbReference type="EMBL" id="GAQ23591.1"/>
    </source>
</evidence>
<dbReference type="InterPro" id="IPR041685">
    <property type="entry name" value="AAA_GajA/Old/RecF-like"/>
</dbReference>
<dbReference type="Gene3D" id="3.40.50.300">
    <property type="entry name" value="P-loop containing nucleotide triphosphate hydrolases"/>
    <property type="match status" value="1"/>
</dbReference>
<name>A0A100HMS0_9DEIO</name>
<dbReference type="OrthoDB" id="9805802at2"/>
<gene>
    <name evidence="2" type="ORF">DEIGR_320005</name>
</gene>
<reference evidence="3" key="1">
    <citation type="submission" date="2015-11" db="EMBL/GenBank/DDBJ databases">
        <title>Draft Genome Sequence of the Radioresistant Bacterium Deinococcus grandis, Isolated from Freshwater Fish in Japan.</title>
        <authorList>
            <person name="Satoh K."/>
            <person name="Onodera T."/>
            <person name="Omoso K."/>
            <person name="Takeda-Yano K."/>
            <person name="Katayama T."/>
            <person name="Oono Y."/>
            <person name="Narumi I."/>
        </authorList>
    </citation>
    <scope>NUCLEOTIDE SEQUENCE [LARGE SCALE GENOMIC DNA]</scope>
    <source>
        <strain evidence="3">ATCC 43672</strain>
    </source>
</reference>
<dbReference type="EMBL" id="BCMS01000004">
    <property type="protein sequence ID" value="GAQ23591.1"/>
    <property type="molecule type" value="Genomic_DNA"/>
</dbReference>